<sequence length="57" mass="6207">MLLVAGADDQLISPDKTFSVEQGLVTSETLSNVGHMSMYEGPNKLVGIIREFLNPSR</sequence>
<reference evidence="1 2" key="1">
    <citation type="submission" date="2019-07" db="EMBL/GenBank/DDBJ databases">
        <title>Whole genome shotgun sequence of Aneurinibacillus danicus NBRC 102444.</title>
        <authorList>
            <person name="Hosoyama A."/>
            <person name="Uohara A."/>
            <person name="Ohji S."/>
            <person name="Ichikawa N."/>
        </authorList>
    </citation>
    <scope>NUCLEOTIDE SEQUENCE [LARGE SCALE GENOMIC DNA]</scope>
    <source>
        <strain evidence="1 2">NBRC 102444</strain>
    </source>
</reference>
<evidence type="ECO:0008006" key="3">
    <source>
        <dbReference type="Google" id="ProtNLM"/>
    </source>
</evidence>
<dbReference type="EMBL" id="BJXX01000161">
    <property type="protein sequence ID" value="GEN35972.1"/>
    <property type="molecule type" value="Genomic_DNA"/>
</dbReference>
<gene>
    <name evidence="1" type="ORF">ADA01nite_34320</name>
</gene>
<evidence type="ECO:0000313" key="2">
    <source>
        <dbReference type="Proteomes" id="UP000321157"/>
    </source>
</evidence>
<evidence type="ECO:0000313" key="1">
    <source>
        <dbReference type="EMBL" id="GEN35972.1"/>
    </source>
</evidence>
<name>A0A511VFG1_9BACL</name>
<dbReference type="Proteomes" id="UP000321157">
    <property type="component" value="Unassembled WGS sequence"/>
</dbReference>
<protein>
    <recommendedName>
        <fullName evidence="3">Alpha/beta hydrolase</fullName>
    </recommendedName>
</protein>
<proteinExistence type="predicted"/>
<keyword evidence="2" id="KW-1185">Reference proteome</keyword>
<comment type="caution">
    <text evidence="1">The sequence shown here is derived from an EMBL/GenBank/DDBJ whole genome shotgun (WGS) entry which is preliminary data.</text>
</comment>
<dbReference type="AlphaFoldDB" id="A0A511VFG1"/>
<dbReference type="RefSeq" id="WP_371863574.1">
    <property type="nucleotide sequence ID" value="NZ_BJXX01000161.1"/>
</dbReference>
<accession>A0A511VFG1</accession>
<dbReference type="Gene3D" id="3.40.50.1820">
    <property type="entry name" value="alpha/beta hydrolase"/>
    <property type="match status" value="1"/>
</dbReference>
<dbReference type="SUPFAM" id="SSF53474">
    <property type="entry name" value="alpha/beta-Hydrolases"/>
    <property type="match status" value="1"/>
</dbReference>
<dbReference type="InterPro" id="IPR029058">
    <property type="entry name" value="AB_hydrolase_fold"/>
</dbReference>
<organism evidence="1 2">
    <name type="scientific">Aneurinibacillus danicus</name>
    <dbReference type="NCBI Taxonomy" id="267746"/>
    <lineage>
        <taxon>Bacteria</taxon>
        <taxon>Bacillati</taxon>
        <taxon>Bacillota</taxon>
        <taxon>Bacilli</taxon>
        <taxon>Bacillales</taxon>
        <taxon>Paenibacillaceae</taxon>
        <taxon>Aneurinibacillus group</taxon>
        <taxon>Aneurinibacillus</taxon>
    </lineage>
</organism>